<organism evidence="3 4">
    <name type="scientific">Acrodontium crateriforme</name>
    <dbReference type="NCBI Taxonomy" id="150365"/>
    <lineage>
        <taxon>Eukaryota</taxon>
        <taxon>Fungi</taxon>
        <taxon>Dikarya</taxon>
        <taxon>Ascomycota</taxon>
        <taxon>Pezizomycotina</taxon>
        <taxon>Dothideomycetes</taxon>
        <taxon>Dothideomycetidae</taxon>
        <taxon>Mycosphaerellales</taxon>
        <taxon>Teratosphaeriaceae</taxon>
        <taxon>Acrodontium</taxon>
    </lineage>
</organism>
<dbReference type="AlphaFoldDB" id="A0AAQ3LZG0"/>
<feature type="domain" description="Programmed cell death protein 2 C-terminal" evidence="2">
    <location>
        <begin position="271"/>
        <end position="402"/>
    </location>
</feature>
<feature type="region of interest" description="Disordered" evidence="1">
    <location>
        <begin position="146"/>
        <end position="221"/>
    </location>
</feature>
<reference evidence="3 4" key="1">
    <citation type="submission" date="2023-11" db="EMBL/GenBank/DDBJ databases">
        <title>An acidophilic fungus is an integral part of prey digestion in a carnivorous sundew plant.</title>
        <authorList>
            <person name="Tsai I.J."/>
        </authorList>
    </citation>
    <scope>NUCLEOTIDE SEQUENCE [LARGE SCALE GENOMIC DNA]</scope>
    <source>
        <strain evidence="3">169a</strain>
    </source>
</reference>
<feature type="compositionally biased region" description="Polar residues" evidence="1">
    <location>
        <begin position="198"/>
        <end position="208"/>
    </location>
</feature>
<evidence type="ECO:0000313" key="3">
    <source>
        <dbReference type="EMBL" id="WPG98878.1"/>
    </source>
</evidence>
<feature type="compositionally biased region" description="Polar residues" evidence="1">
    <location>
        <begin position="146"/>
        <end position="165"/>
    </location>
</feature>
<protein>
    <recommendedName>
        <fullName evidence="2">Programmed cell death protein 2 C-terminal domain-containing protein</fullName>
    </recommendedName>
</protein>
<accession>A0AAQ3LZG0</accession>
<dbReference type="EMBL" id="CP138581">
    <property type="protein sequence ID" value="WPG98878.1"/>
    <property type="molecule type" value="Genomic_DNA"/>
</dbReference>
<dbReference type="Proteomes" id="UP001303373">
    <property type="component" value="Chromosome 2"/>
</dbReference>
<dbReference type="GO" id="GO:0005737">
    <property type="term" value="C:cytoplasm"/>
    <property type="evidence" value="ECO:0007669"/>
    <property type="project" value="InterPro"/>
</dbReference>
<dbReference type="InterPro" id="IPR007320">
    <property type="entry name" value="PDCD2_C"/>
</dbReference>
<dbReference type="PANTHER" id="PTHR47524">
    <property type="entry name" value="20S RRNA ACCUMULATION PROTEIN 4"/>
    <property type="match status" value="1"/>
</dbReference>
<gene>
    <name evidence="3" type="ORF">R9X50_00167800</name>
</gene>
<keyword evidence="4" id="KW-1185">Reference proteome</keyword>
<evidence type="ECO:0000259" key="2">
    <source>
        <dbReference type="Pfam" id="PF04194"/>
    </source>
</evidence>
<sequence length="410" mass="44493">MDDYDSDSSGAGDIETNVLLGYASKEPTGDDFSQLGGHPIWLDLETTPSGTLAACKNCNGLLSLLLQLNADLPDRFPSHQRRLYLLGCKNKACRRKNGSIRGIRAVKASEERVDRPKQKSVEPATTTQAQPQQNLGAALFGVQPSANAPANPFSTNSGSNITNPFAKSASSSSSTAPKSSEPEKLAETFAQKARIASPPQSDITQPESSEPWPEKSAFPEPFPSYYIDAEKEYLEAESQDIPSNARVDNSADGEGSGGSGDMKGVFESSMDKTFQKFADRLSQNPEQVLRYEYGGQALLYSKNDATGKLLASESEQSNAKVQVASRNGPSSKMPKCTNCGAARTFELQLTPHAITELEADDMSLDGMDWGTIIMGVCHNDCQQKGKKVNEVGYVEEWVGVQWEELEEKRK</sequence>
<name>A0AAQ3LZG0_9PEZI</name>
<dbReference type="GO" id="GO:0030490">
    <property type="term" value="P:maturation of SSU-rRNA"/>
    <property type="evidence" value="ECO:0007669"/>
    <property type="project" value="TreeGrafter"/>
</dbReference>
<dbReference type="Pfam" id="PF04194">
    <property type="entry name" value="PDCD2_C"/>
    <property type="match status" value="1"/>
</dbReference>
<feature type="region of interest" description="Disordered" evidence="1">
    <location>
        <begin position="241"/>
        <end position="266"/>
    </location>
</feature>
<feature type="compositionally biased region" description="Low complexity" evidence="1">
    <location>
        <begin position="123"/>
        <end position="132"/>
    </location>
</feature>
<feature type="compositionally biased region" description="Low complexity" evidence="1">
    <location>
        <begin position="166"/>
        <end position="179"/>
    </location>
</feature>
<feature type="compositionally biased region" description="Basic and acidic residues" evidence="1">
    <location>
        <begin position="108"/>
        <end position="120"/>
    </location>
</feature>
<proteinExistence type="predicted"/>
<evidence type="ECO:0000256" key="1">
    <source>
        <dbReference type="SAM" id="MobiDB-lite"/>
    </source>
</evidence>
<evidence type="ECO:0000313" key="4">
    <source>
        <dbReference type="Proteomes" id="UP001303373"/>
    </source>
</evidence>
<feature type="region of interest" description="Disordered" evidence="1">
    <location>
        <begin position="108"/>
        <end position="132"/>
    </location>
</feature>
<dbReference type="PANTHER" id="PTHR47524:SF1">
    <property type="entry name" value="20S RRNA ACCUMULATION PROTEIN 4"/>
    <property type="match status" value="1"/>
</dbReference>